<accession>A0A0E3ZGG9</accession>
<evidence type="ECO:0000313" key="3">
    <source>
        <dbReference type="Proteomes" id="UP000033109"/>
    </source>
</evidence>
<dbReference type="InterPro" id="IPR040911">
    <property type="entry name" value="Exostosin_GT47"/>
</dbReference>
<dbReference type="Proteomes" id="UP000033109">
    <property type="component" value="Chromosome"/>
</dbReference>
<reference evidence="2 3" key="1">
    <citation type="journal article" date="2015" name="Sci. Rep.">
        <title>Unraveling adaptation of Pontibacter korlensis to radiation and infertility in desert through complete genome and comparative transcriptomic analysis.</title>
        <authorList>
            <person name="Dai J."/>
            <person name="Dai W."/>
            <person name="Qiu C."/>
            <person name="Yang Z."/>
            <person name="Zhang Y."/>
            <person name="Zhou M."/>
            <person name="Zhang L."/>
            <person name="Fang C."/>
            <person name="Gao Q."/>
            <person name="Yang Q."/>
            <person name="Li X."/>
            <person name="Wang Z."/>
            <person name="Wang Z."/>
            <person name="Jia Z."/>
            <person name="Chen X."/>
        </authorList>
    </citation>
    <scope>NUCLEOTIDE SEQUENCE [LARGE SCALE GENOMIC DNA]</scope>
    <source>
        <strain evidence="2 3">X14-1T</strain>
    </source>
</reference>
<dbReference type="GO" id="GO:0016757">
    <property type="term" value="F:glycosyltransferase activity"/>
    <property type="evidence" value="ECO:0007669"/>
    <property type="project" value="InterPro"/>
</dbReference>
<gene>
    <name evidence="2" type="ORF">PKOR_13810</name>
</gene>
<protein>
    <recommendedName>
        <fullName evidence="1">Exostosin GT47 domain-containing protein</fullName>
    </recommendedName>
</protein>
<keyword evidence="3" id="KW-1185">Reference proteome</keyword>
<dbReference type="AlphaFoldDB" id="A0A0E3ZGG9"/>
<dbReference type="RefSeq" id="WP_046311493.1">
    <property type="nucleotide sequence ID" value="NZ_CP009621.1"/>
</dbReference>
<dbReference type="PANTHER" id="PTHR11062">
    <property type="entry name" value="EXOSTOSIN HEPARAN SULFATE GLYCOSYLTRANSFERASE -RELATED"/>
    <property type="match status" value="1"/>
</dbReference>
<name>A0A0E3ZGG9_9BACT</name>
<sequence length="326" mass="38416">MKFFFVNSDMSLLADKSSTILQRVREELLNIETVQEVSSPDLADAIVIQEKSSYKDFRYIFELLKDPLISKYRNKIFTINRDDCATGLLRGLYTSIPKSRFNASFHVAVPFMVFPNNSVFLEKHENIFPTYLASWRGNIRSNKIRRQIIDLFQYKQDFCIETTESWMNHKQDEKEYYIHLILNAKFSLCPAGWAPVSFRIYESMALSRCPVILADGFMPPSGPNWNEFALFFPQKQVTELHSYLLRHEQLHDQLGKQAFIAWKSFFCPEVIGKYYAESLMTLIRDTPATSNENEVKRWRSFSLYWSNNWTIPQRFLHKARKLTKFS</sequence>
<proteinExistence type="predicted"/>
<dbReference type="STRING" id="400092.PKOR_13810"/>
<dbReference type="HOGENOM" id="CLU_852197_0_0_10"/>
<dbReference type="KEGG" id="pko:PKOR_13810"/>
<dbReference type="EMBL" id="CP009621">
    <property type="protein sequence ID" value="AKD03978.1"/>
    <property type="molecule type" value="Genomic_DNA"/>
</dbReference>
<dbReference type="InterPro" id="IPR004263">
    <property type="entry name" value="Exostosin"/>
</dbReference>
<feature type="domain" description="Exostosin GT47" evidence="1">
    <location>
        <begin position="92"/>
        <end position="243"/>
    </location>
</feature>
<evidence type="ECO:0000259" key="1">
    <source>
        <dbReference type="Pfam" id="PF03016"/>
    </source>
</evidence>
<dbReference type="OrthoDB" id="1416011at2"/>
<dbReference type="Pfam" id="PF03016">
    <property type="entry name" value="Exostosin_GT47"/>
    <property type="match status" value="1"/>
</dbReference>
<evidence type="ECO:0000313" key="2">
    <source>
        <dbReference type="EMBL" id="AKD03978.1"/>
    </source>
</evidence>
<dbReference type="PATRIC" id="fig|400092.3.peg.3008"/>
<organism evidence="2 3">
    <name type="scientific">Pontibacter korlensis</name>
    <dbReference type="NCBI Taxonomy" id="400092"/>
    <lineage>
        <taxon>Bacteria</taxon>
        <taxon>Pseudomonadati</taxon>
        <taxon>Bacteroidota</taxon>
        <taxon>Cytophagia</taxon>
        <taxon>Cytophagales</taxon>
        <taxon>Hymenobacteraceae</taxon>
        <taxon>Pontibacter</taxon>
    </lineage>
</organism>